<proteinExistence type="predicted"/>
<dbReference type="AlphaFoldDB" id="A0A1C3Y0Y5"/>
<dbReference type="Proteomes" id="UP000198723">
    <property type="component" value="Unassembled WGS sequence"/>
</dbReference>
<evidence type="ECO:0000313" key="1">
    <source>
        <dbReference type="EMBL" id="SCB58143.1"/>
    </source>
</evidence>
<evidence type="ECO:0000313" key="2">
    <source>
        <dbReference type="Proteomes" id="UP000198723"/>
    </source>
</evidence>
<reference evidence="1 2" key="1">
    <citation type="submission" date="2016-08" db="EMBL/GenBank/DDBJ databases">
        <authorList>
            <person name="Seilhamer J.J."/>
        </authorList>
    </citation>
    <scope>NUCLEOTIDE SEQUENCE [LARGE SCALE GENOMIC DNA]</scope>
    <source>
        <strain evidence="1 2">HBR26</strain>
    </source>
</reference>
<organism evidence="1 2">
    <name type="scientific">Rhizobium aethiopicum</name>
    <dbReference type="NCBI Taxonomy" id="1138170"/>
    <lineage>
        <taxon>Bacteria</taxon>
        <taxon>Pseudomonadati</taxon>
        <taxon>Pseudomonadota</taxon>
        <taxon>Alphaproteobacteria</taxon>
        <taxon>Hyphomicrobiales</taxon>
        <taxon>Rhizobiaceae</taxon>
        <taxon>Rhizobium/Agrobacterium group</taxon>
        <taxon>Rhizobium</taxon>
    </lineage>
</organism>
<name>A0A1C3Y0Y5_9HYPH</name>
<dbReference type="EMBL" id="FMAJ01000004">
    <property type="protein sequence ID" value="SCB58143.1"/>
    <property type="molecule type" value="Genomic_DNA"/>
</dbReference>
<accession>A0A1C3Y0Y5</accession>
<protein>
    <submittedName>
        <fullName evidence="1">Uncharacterized protein</fullName>
    </submittedName>
</protein>
<sequence>MRLDVPGVLDDVVIVFVNDDPALLEISKTGPSALDIGDFQGQPSPAAAVG</sequence>
<gene>
    <name evidence="1" type="ORF">GA0061105_10467</name>
</gene>